<sequence>MNHMIISHIKKMKPLPTDEWPVQSNEEHHQGVAKLAEQFAGEFDCADWGKVIGLFHDKGKEKNDFQNYIRKTSEYDLNATAWKDKAHAYVGALLAQKYYGCLSVFLSNPIMGHHAGLYDYGDFETRMKLPLPLEINSEWQNINLTVPSRLSSLNAFDFHHFVRLLYSCLVDADFLDTERFMDEGNAALRGQKDDLQQLSVKLESYLTALAIKSVDSPVNRIRNIIQKKCLEKSKETPGFYSLTVPTGGGKTISSLVWAINHAKEFHKKRIIIAIPYTSIIVQTAEVLRNIFGEENVLEHHSNTDFDDIADAELKLKMKLATENWDYPIIVTTNVQLFESMFSNKPSACRKLHNLCNSVLILDEVQTLPLEYLQPIVDGLKTFQRCFGTTILFTTASLPALKGDCKGSGLAMLNGIKDIYEIIPGSLCLHDKLRRTNLNFDKERSDYDAIARRLSRYDRVLCIVNTRKDAQEIYSRLPDEGITLHLSRMMCPKHLSETIALIKKLLKDENCKVIRVIATQLIEAGVDIDFPVVFRQEAGLDSILQAAGRCNREGKLAMGTTYVFKLHRPLPLGYISNSVDAQTTLLQTQPDADWFAPETMRSFFIQLYSRTQNFDKADIRTLLYRPRELCFKTAALNFHLIENEGKSIIVNYDDSLSLVEELKQKGPNYLLMKRLGQYMVHVHDRDFNMLLHGGFAEEIIKEVYVMSDRDQYSEKLGLIVENHWLDEILIK</sequence>
<evidence type="ECO:0000256" key="6">
    <source>
        <dbReference type="ARBA" id="ARBA00022801"/>
    </source>
</evidence>
<evidence type="ECO:0000259" key="10">
    <source>
        <dbReference type="PROSITE" id="PS51192"/>
    </source>
</evidence>
<dbReference type="Proteomes" id="UP000260983">
    <property type="component" value="Unassembled WGS sequence"/>
</dbReference>
<evidence type="ECO:0000256" key="1">
    <source>
        <dbReference type="ARBA" id="ARBA00006847"/>
    </source>
</evidence>
<protein>
    <submittedName>
        <fullName evidence="12">CRISPR-associated helicase Cas3</fullName>
    </submittedName>
</protein>
<comment type="similarity">
    <text evidence="2">In the central section; belongs to the CRISPR-associated helicase Cas3 family.</text>
</comment>
<keyword evidence="7" id="KW-0347">Helicase</keyword>
<name>A0A3E5B9I6_9BACE</name>
<evidence type="ECO:0000256" key="8">
    <source>
        <dbReference type="ARBA" id="ARBA00022840"/>
    </source>
</evidence>
<dbReference type="Pfam" id="PF00270">
    <property type="entry name" value="DEAD"/>
    <property type="match status" value="1"/>
</dbReference>
<evidence type="ECO:0000256" key="2">
    <source>
        <dbReference type="ARBA" id="ARBA00009046"/>
    </source>
</evidence>
<dbReference type="GO" id="GO:0004386">
    <property type="term" value="F:helicase activity"/>
    <property type="evidence" value="ECO:0007669"/>
    <property type="project" value="UniProtKB-KW"/>
</dbReference>
<evidence type="ECO:0000313" key="12">
    <source>
        <dbReference type="EMBL" id="RGN34272.1"/>
    </source>
</evidence>
<dbReference type="InterPro" id="IPR006483">
    <property type="entry name" value="CRISPR-assoc_Cas3_HD"/>
</dbReference>
<dbReference type="GO" id="GO:0046872">
    <property type="term" value="F:metal ion binding"/>
    <property type="evidence" value="ECO:0007669"/>
    <property type="project" value="UniProtKB-KW"/>
</dbReference>
<keyword evidence="9" id="KW-0051">Antiviral defense</keyword>
<dbReference type="PROSITE" id="PS51192">
    <property type="entry name" value="HELICASE_ATP_BIND_1"/>
    <property type="match status" value="1"/>
</dbReference>
<evidence type="ECO:0000256" key="3">
    <source>
        <dbReference type="ARBA" id="ARBA00022722"/>
    </source>
</evidence>
<dbReference type="RefSeq" id="WP_117724647.1">
    <property type="nucleotide sequence ID" value="NZ_QSUL01000009.1"/>
</dbReference>
<dbReference type="EMBL" id="QSUL01000009">
    <property type="protein sequence ID" value="RGN34272.1"/>
    <property type="molecule type" value="Genomic_DNA"/>
</dbReference>
<organism evidence="12 13">
    <name type="scientific">Bacteroides oleiciplenus</name>
    <dbReference type="NCBI Taxonomy" id="626931"/>
    <lineage>
        <taxon>Bacteria</taxon>
        <taxon>Pseudomonadati</taxon>
        <taxon>Bacteroidota</taxon>
        <taxon>Bacteroidia</taxon>
        <taxon>Bacteroidales</taxon>
        <taxon>Bacteroidaceae</taxon>
        <taxon>Bacteroides</taxon>
    </lineage>
</organism>
<dbReference type="GO" id="GO:0051607">
    <property type="term" value="P:defense response to virus"/>
    <property type="evidence" value="ECO:0007669"/>
    <property type="project" value="UniProtKB-KW"/>
</dbReference>
<dbReference type="CDD" id="cd17930">
    <property type="entry name" value="DEXHc_cas3"/>
    <property type="match status" value="1"/>
</dbReference>
<dbReference type="GO" id="GO:0003676">
    <property type="term" value="F:nucleic acid binding"/>
    <property type="evidence" value="ECO:0007669"/>
    <property type="project" value="InterPro"/>
</dbReference>
<keyword evidence="4" id="KW-0479">Metal-binding</keyword>
<dbReference type="PROSITE" id="PS51643">
    <property type="entry name" value="HD_CAS3"/>
    <property type="match status" value="1"/>
</dbReference>
<reference evidence="12 13" key="1">
    <citation type="submission" date="2018-08" db="EMBL/GenBank/DDBJ databases">
        <title>A genome reference for cultivated species of the human gut microbiota.</title>
        <authorList>
            <person name="Zou Y."/>
            <person name="Xue W."/>
            <person name="Luo G."/>
        </authorList>
    </citation>
    <scope>NUCLEOTIDE SEQUENCE [LARGE SCALE GENOMIC DNA]</scope>
    <source>
        <strain evidence="12 13">OM05-15BH</strain>
    </source>
</reference>
<feature type="domain" description="HD Cas3-type" evidence="11">
    <location>
        <begin position="18"/>
        <end position="175"/>
    </location>
</feature>
<gene>
    <name evidence="12" type="primary">cas3</name>
    <name evidence="12" type="ORF">DXB65_14380</name>
</gene>
<dbReference type="Gene3D" id="1.10.3210.30">
    <property type="match status" value="1"/>
</dbReference>
<dbReference type="Pfam" id="PF22590">
    <property type="entry name" value="Cas3-like_C_2"/>
    <property type="match status" value="1"/>
</dbReference>
<evidence type="ECO:0000256" key="5">
    <source>
        <dbReference type="ARBA" id="ARBA00022741"/>
    </source>
</evidence>
<evidence type="ECO:0000256" key="9">
    <source>
        <dbReference type="ARBA" id="ARBA00023118"/>
    </source>
</evidence>
<evidence type="ECO:0000313" key="13">
    <source>
        <dbReference type="Proteomes" id="UP000260983"/>
    </source>
</evidence>
<dbReference type="NCBIfam" id="TIGR01596">
    <property type="entry name" value="cas3_HD"/>
    <property type="match status" value="1"/>
</dbReference>
<dbReference type="SMART" id="SM00487">
    <property type="entry name" value="DEXDc"/>
    <property type="match status" value="1"/>
</dbReference>
<dbReference type="InterPro" id="IPR014001">
    <property type="entry name" value="Helicase_ATP-bd"/>
</dbReference>
<dbReference type="GO" id="GO:0016787">
    <property type="term" value="F:hydrolase activity"/>
    <property type="evidence" value="ECO:0007669"/>
    <property type="project" value="UniProtKB-KW"/>
</dbReference>
<dbReference type="InterPro" id="IPR038257">
    <property type="entry name" value="CRISPR-assoc_Cas3_HD_sf"/>
</dbReference>
<proteinExistence type="inferred from homology"/>
<dbReference type="InterPro" id="IPR011545">
    <property type="entry name" value="DEAD/DEAH_box_helicase_dom"/>
</dbReference>
<keyword evidence="5" id="KW-0547">Nucleotide-binding</keyword>
<comment type="caution">
    <text evidence="12">The sequence shown here is derived from an EMBL/GenBank/DDBJ whole genome shotgun (WGS) entry which is preliminary data.</text>
</comment>
<evidence type="ECO:0000256" key="7">
    <source>
        <dbReference type="ARBA" id="ARBA00022806"/>
    </source>
</evidence>
<dbReference type="InterPro" id="IPR006474">
    <property type="entry name" value="Helicase_Cas3_CRISPR-ass_core"/>
</dbReference>
<dbReference type="InterPro" id="IPR054712">
    <property type="entry name" value="Cas3-like_dom"/>
</dbReference>
<evidence type="ECO:0000259" key="11">
    <source>
        <dbReference type="PROSITE" id="PS51643"/>
    </source>
</evidence>
<keyword evidence="6" id="KW-0378">Hydrolase</keyword>
<dbReference type="GO" id="GO:0005524">
    <property type="term" value="F:ATP binding"/>
    <property type="evidence" value="ECO:0007669"/>
    <property type="project" value="UniProtKB-KW"/>
</dbReference>
<dbReference type="AlphaFoldDB" id="A0A3E5B9I6"/>
<dbReference type="CDD" id="cd09641">
    <property type="entry name" value="Cas3''_I"/>
    <property type="match status" value="1"/>
</dbReference>
<dbReference type="InterPro" id="IPR027417">
    <property type="entry name" value="P-loop_NTPase"/>
</dbReference>
<keyword evidence="8" id="KW-0067">ATP-binding</keyword>
<keyword evidence="3" id="KW-0540">Nuclease</keyword>
<dbReference type="GO" id="GO:0004518">
    <property type="term" value="F:nuclease activity"/>
    <property type="evidence" value="ECO:0007669"/>
    <property type="project" value="UniProtKB-KW"/>
</dbReference>
<evidence type="ECO:0000256" key="4">
    <source>
        <dbReference type="ARBA" id="ARBA00022723"/>
    </source>
</evidence>
<dbReference type="SUPFAM" id="SSF52540">
    <property type="entry name" value="P-loop containing nucleoside triphosphate hydrolases"/>
    <property type="match status" value="1"/>
</dbReference>
<dbReference type="Gene3D" id="3.40.50.300">
    <property type="entry name" value="P-loop containing nucleotide triphosphate hydrolases"/>
    <property type="match status" value="2"/>
</dbReference>
<dbReference type="NCBIfam" id="TIGR01587">
    <property type="entry name" value="cas3_core"/>
    <property type="match status" value="1"/>
</dbReference>
<accession>A0A3E5B9I6</accession>
<comment type="similarity">
    <text evidence="1">In the N-terminal section; belongs to the CRISPR-associated nuclease Cas3-HD family.</text>
</comment>
<dbReference type="SUPFAM" id="SSF109604">
    <property type="entry name" value="HD-domain/PDEase-like"/>
    <property type="match status" value="1"/>
</dbReference>
<feature type="domain" description="Helicase ATP-binding" evidence="10">
    <location>
        <begin position="231"/>
        <end position="415"/>
    </location>
</feature>